<evidence type="ECO:0000313" key="1">
    <source>
        <dbReference type="EMBL" id="ETR66494.1"/>
    </source>
</evidence>
<organism evidence="1 2">
    <name type="scientific">Candidatus Magnetoglobus multicellularis str. Araruama</name>
    <dbReference type="NCBI Taxonomy" id="890399"/>
    <lineage>
        <taxon>Bacteria</taxon>
        <taxon>Pseudomonadati</taxon>
        <taxon>Thermodesulfobacteriota</taxon>
        <taxon>Desulfobacteria</taxon>
        <taxon>Desulfobacterales</taxon>
        <taxon>Desulfobacteraceae</taxon>
        <taxon>Candidatus Magnetoglobus</taxon>
    </lineage>
</organism>
<gene>
    <name evidence="1" type="ORF">OMM_05628</name>
</gene>
<comment type="caution">
    <text evidence="1">The sequence shown here is derived from an EMBL/GenBank/DDBJ whole genome shotgun (WGS) entry which is preliminary data.</text>
</comment>
<reference evidence="2" key="1">
    <citation type="submission" date="2012-11" db="EMBL/GenBank/DDBJ databases">
        <authorList>
            <person name="Lucero-Rivera Y.E."/>
            <person name="Tovar-Ramirez D."/>
        </authorList>
    </citation>
    <scope>NUCLEOTIDE SEQUENCE [LARGE SCALE GENOMIC DNA]</scope>
    <source>
        <strain evidence="2">Araruama</strain>
    </source>
</reference>
<dbReference type="Proteomes" id="UP000189670">
    <property type="component" value="Unassembled WGS sequence"/>
</dbReference>
<dbReference type="AlphaFoldDB" id="A0A1V1NVA5"/>
<sequence length="177" mass="18584">MGSITVNDGDDDNIAIDASQGSGNVLLLSNYDEISIQSKVDAGSGSISLIAKSHITVGSTENTESHIMTTGEGTIDIQAKGNISVFDGNTISAKANIRMYTDEALTIGSIQASDASLSLTAKNISDSGTDDLDILAKQLMIHNLESTQGVGRSDNMLDISVDACERKNTFKYSSGIF</sequence>
<name>A0A1V1NVA5_9BACT</name>
<proteinExistence type="predicted"/>
<accession>A0A1V1NVA5</accession>
<dbReference type="EMBL" id="ATBP01001949">
    <property type="protein sequence ID" value="ETR66494.1"/>
    <property type="molecule type" value="Genomic_DNA"/>
</dbReference>
<evidence type="ECO:0000313" key="2">
    <source>
        <dbReference type="Proteomes" id="UP000189670"/>
    </source>
</evidence>
<protein>
    <submittedName>
        <fullName evidence="1">Uncharacterized protein</fullName>
    </submittedName>
</protein>